<dbReference type="SMART" id="SM00748">
    <property type="entry name" value="HEPN"/>
    <property type="match status" value="1"/>
</dbReference>
<dbReference type="RefSeq" id="WP_345191403.1">
    <property type="nucleotide sequence ID" value="NZ_BAABJJ010000025.1"/>
</dbReference>
<evidence type="ECO:0000313" key="3">
    <source>
        <dbReference type="Proteomes" id="UP001501302"/>
    </source>
</evidence>
<evidence type="ECO:0000313" key="2">
    <source>
        <dbReference type="EMBL" id="GAA4944242.1"/>
    </source>
</evidence>
<name>A0ABP9GRC8_9FLAO</name>
<protein>
    <recommendedName>
        <fullName evidence="1">HEPN domain-containing protein</fullName>
    </recommendedName>
</protein>
<dbReference type="InterPro" id="IPR007842">
    <property type="entry name" value="HEPN_dom"/>
</dbReference>
<feature type="domain" description="HEPN" evidence="1">
    <location>
        <begin position="21"/>
        <end position="124"/>
    </location>
</feature>
<proteinExistence type="predicted"/>
<dbReference type="SUPFAM" id="SSF81593">
    <property type="entry name" value="Nucleotidyltransferase substrate binding subunit/domain"/>
    <property type="match status" value="1"/>
</dbReference>
<dbReference type="Proteomes" id="UP001501302">
    <property type="component" value="Unassembled WGS sequence"/>
</dbReference>
<evidence type="ECO:0000259" key="1">
    <source>
        <dbReference type="SMART" id="SM00748"/>
    </source>
</evidence>
<keyword evidence="3" id="KW-1185">Reference proteome</keyword>
<accession>A0ABP9GRC8</accession>
<gene>
    <name evidence="2" type="ORF">GCM10023314_16540</name>
</gene>
<dbReference type="EMBL" id="BAABJJ010000025">
    <property type="protein sequence ID" value="GAA4944242.1"/>
    <property type="molecule type" value="Genomic_DNA"/>
</dbReference>
<comment type="caution">
    <text evidence="2">The sequence shown here is derived from an EMBL/GenBank/DDBJ whole genome shotgun (WGS) entry which is preliminary data.</text>
</comment>
<sequence>MKPFEDYQKPIKQGKRFLGFLGDSYRDYLAARILFNNNQLIQACCLANTSIEKFLKALIDSEGNKPKFTHNLIDLLSKIEKYNLEELNADFLNVITKIYSSRYIGDCDTGYNMVIVKNKFLAELDYVYSILEPKLRLLKTDTKQVANSRYEIDLSMQNSALLMNNYILLGINKTTFIEQLDFVSELRMHNHSVMEVTYSTNESKNDAIFDFESLKPNGNENRSFKTCYRADSVKEDLVFIINGHYLNRGNYLSRKPR</sequence>
<reference evidence="3" key="1">
    <citation type="journal article" date="2019" name="Int. J. Syst. Evol. Microbiol.">
        <title>The Global Catalogue of Microorganisms (GCM) 10K type strain sequencing project: providing services to taxonomists for standard genome sequencing and annotation.</title>
        <authorList>
            <consortium name="The Broad Institute Genomics Platform"/>
            <consortium name="The Broad Institute Genome Sequencing Center for Infectious Disease"/>
            <person name="Wu L."/>
            <person name="Ma J."/>
        </authorList>
    </citation>
    <scope>NUCLEOTIDE SEQUENCE [LARGE SCALE GENOMIC DNA]</scope>
    <source>
        <strain evidence="3">JCM 18285</strain>
    </source>
</reference>
<organism evidence="2 3">
    <name type="scientific">Algibacter agarivorans</name>
    <dbReference type="NCBI Taxonomy" id="1109741"/>
    <lineage>
        <taxon>Bacteria</taxon>
        <taxon>Pseudomonadati</taxon>
        <taxon>Bacteroidota</taxon>
        <taxon>Flavobacteriia</taxon>
        <taxon>Flavobacteriales</taxon>
        <taxon>Flavobacteriaceae</taxon>
        <taxon>Algibacter</taxon>
    </lineage>
</organism>
<dbReference type="Pfam" id="PF05168">
    <property type="entry name" value="HEPN"/>
    <property type="match status" value="1"/>
</dbReference>
<dbReference type="Gene3D" id="1.20.120.330">
    <property type="entry name" value="Nucleotidyltransferases domain 2"/>
    <property type="match status" value="1"/>
</dbReference>